<dbReference type="PANTHER" id="PTHR30086">
    <property type="entry name" value="ARGININE EXPORTER PROTEIN ARGO"/>
    <property type="match status" value="1"/>
</dbReference>
<keyword evidence="4" id="KW-0813">Transport</keyword>
<dbReference type="AlphaFoldDB" id="A0AAE8ESV9"/>
<accession>A0AAE8ESV9</accession>
<sequence>MQTGLLFTYCSTIFIASMIPGPSMMLAMCVGQKRNGFMLGNVAALGNVTASVIQALISLAVIYTIGDVSENLMKVIKIAGAVYIIYIGVRLFMANGIDGGDVGDQKSRVISTFTQGFIFAIANPKAIVFFVAFFPSFIDVKISILSQALVILFPIAAIAYACFLSYVLAGGLLKKMFANNVYVSRSFALGIICTGVSIFFLR</sequence>
<dbReference type="Pfam" id="PF01810">
    <property type="entry name" value="LysE"/>
    <property type="match status" value="1"/>
</dbReference>
<feature type="transmembrane region" description="Helical" evidence="7">
    <location>
        <begin position="181"/>
        <end position="201"/>
    </location>
</feature>
<evidence type="ECO:0000256" key="1">
    <source>
        <dbReference type="ARBA" id="ARBA00004651"/>
    </source>
</evidence>
<evidence type="ECO:0000313" key="8">
    <source>
        <dbReference type="EMBL" id="RLM26769.1"/>
    </source>
</evidence>
<evidence type="ECO:0000256" key="7">
    <source>
        <dbReference type="SAM" id="Phobius"/>
    </source>
</evidence>
<evidence type="ECO:0000256" key="5">
    <source>
        <dbReference type="ARBA" id="ARBA00022989"/>
    </source>
</evidence>
<name>A0AAE8ESV9_9GAMM</name>
<feature type="transmembrane region" description="Helical" evidence="7">
    <location>
        <begin position="42"/>
        <end position="66"/>
    </location>
</feature>
<comment type="caution">
    <text evidence="8">The sequence shown here is derived from an EMBL/GenBank/DDBJ whole genome shotgun (WGS) entry which is preliminary data.</text>
</comment>
<feature type="transmembrane region" description="Helical" evidence="7">
    <location>
        <begin position="78"/>
        <end position="97"/>
    </location>
</feature>
<reference evidence="8 9" key="1">
    <citation type="submission" date="2016-09" db="EMBL/GenBank/DDBJ databases">
        <authorList>
            <person name="Doonan J."/>
            <person name="Pachebat J.A."/>
            <person name="Golyshin P.N."/>
            <person name="Denman S."/>
            <person name="Mcdonald J.E."/>
        </authorList>
    </citation>
    <scope>NUCLEOTIDE SEQUENCE [LARGE SCALE GENOMIC DNA]</scope>
    <source>
        <strain evidence="8 9">FRB141</strain>
    </source>
</reference>
<dbReference type="RefSeq" id="WP_095835646.1">
    <property type="nucleotide sequence ID" value="NZ_CP014137.1"/>
</dbReference>
<dbReference type="KEGG" id="bgj:AWC36_23190"/>
<evidence type="ECO:0000256" key="2">
    <source>
        <dbReference type="ARBA" id="ARBA00022475"/>
    </source>
</evidence>
<evidence type="ECO:0000256" key="3">
    <source>
        <dbReference type="ARBA" id="ARBA00022692"/>
    </source>
</evidence>
<keyword evidence="6 7" id="KW-0472">Membrane</keyword>
<dbReference type="EMBL" id="MJLX01000014">
    <property type="protein sequence ID" value="RLM26769.1"/>
    <property type="molecule type" value="Genomic_DNA"/>
</dbReference>
<keyword evidence="5 7" id="KW-1133">Transmembrane helix</keyword>
<dbReference type="Proteomes" id="UP000285972">
    <property type="component" value="Unassembled WGS sequence"/>
</dbReference>
<feature type="transmembrane region" description="Helical" evidence="7">
    <location>
        <begin position="144"/>
        <end position="169"/>
    </location>
</feature>
<evidence type="ECO:0000256" key="6">
    <source>
        <dbReference type="ARBA" id="ARBA00023136"/>
    </source>
</evidence>
<dbReference type="InterPro" id="IPR001123">
    <property type="entry name" value="LeuE-type"/>
</dbReference>
<feature type="transmembrane region" description="Helical" evidence="7">
    <location>
        <begin position="117"/>
        <end position="138"/>
    </location>
</feature>
<keyword evidence="4" id="KW-0029">Amino-acid transport</keyword>
<evidence type="ECO:0000256" key="4">
    <source>
        <dbReference type="ARBA" id="ARBA00022970"/>
    </source>
</evidence>
<dbReference type="GO" id="GO:0005886">
    <property type="term" value="C:plasma membrane"/>
    <property type="evidence" value="ECO:0007669"/>
    <property type="project" value="UniProtKB-SubCell"/>
</dbReference>
<dbReference type="GeneID" id="70909735"/>
<gene>
    <name evidence="8" type="ORF">BIY26_07155</name>
</gene>
<feature type="transmembrane region" description="Helical" evidence="7">
    <location>
        <begin position="6"/>
        <end position="30"/>
    </location>
</feature>
<comment type="subcellular location">
    <subcellularLocation>
        <location evidence="1">Cell membrane</location>
        <topology evidence="1">Multi-pass membrane protein</topology>
    </subcellularLocation>
</comment>
<organism evidence="8 9">
    <name type="scientific">Brenneria goodwinii</name>
    <dbReference type="NCBI Taxonomy" id="1109412"/>
    <lineage>
        <taxon>Bacteria</taxon>
        <taxon>Pseudomonadati</taxon>
        <taxon>Pseudomonadota</taxon>
        <taxon>Gammaproteobacteria</taxon>
        <taxon>Enterobacterales</taxon>
        <taxon>Pectobacteriaceae</taxon>
        <taxon>Brenneria</taxon>
    </lineage>
</organism>
<dbReference type="GO" id="GO:0015171">
    <property type="term" value="F:amino acid transmembrane transporter activity"/>
    <property type="evidence" value="ECO:0007669"/>
    <property type="project" value="TreeGrafter"/>
</dbReference>
<keyword evidence="3 7" id="KW-0812">Transmembrane</keyword>
<proteinExistence type="predicted"/>
<evidence type="ECO:0000313" key="9">
    <source>
        <dbReference type="Proteomes" id="UP000285972"/>
    </source>
</evidence>
<protein>
    <submittedName>
        <fullName evidence="8">Uncharacterized protein</fullName>
    </submittedName>
</protein>
<keyword evidence="2" id="KW-1003">Cell membrane</keyword>
<dbReference type="PANTHER" id="PTHR30086:SF20">
    <property type="entry name" value="ARGININE EXPORTER PROTEIN ARGO-RELATED"/>
    <property type="match status" value="1"/>
</dbReference>